<feature type="transmembrane region" description="Helical" evidence="2">
    <location>
        <begin position="25"/>
        <end position="47"/>
    </location>
</feature>
<name>A0A1T1D3F6_9SYNE</name>
<organism evidence="4 5">
    <name type="scientific">Candidatus Synechococcus spongiarum LMB bulk15M</name>
    <dbReference type="NCBI Taxonomy" id="1943582"/>
    <lineage>
        <taxon>Bacteria</taxon>
        <taxon>Bacillati</taxon>
        <taxon>Cyanobacteriota</taxon>
        <taxon>Cyanophyceae</taxon>
        <taxon>Synechococcales</taxon>
        <taxon>Synechococcaceae</taxon>
        <taxon>Synechococcus</taxon>
    </lineage>
</organism>
<evidence type="ECO:0000256" key="2">
    <source>
        <dbReference type="SAM" id="Phobius"/>
    </source>
</evidence>
<evidence type="ECO:0000313" key="4">
    <source>
        <dbReference type="EMBL" id="OOV35298.1"/>
    </source>
</evidence>
<dbReference type="AlphaFoldDB" id="A0A1T1D3F6"/>
<accession>A0A1T1D3F6</accession>
<comment type="caution">
    <text evidence="4">The sequence shown here is derived from an EMBL/GenBank/DDBJ whole genome shotgun (WGS) entry which is preliminary data.</text>
</comment>
<protein>
    <recommendedName>
        <fullName evidence="3">SCP domain-containing protein</fullName>
    </recommendedName>
</protein>
<dbReference type="Pfam" id="PF00188">
    <property type="entry name" value="CAP"/>
    <property type="match status" value="1"/>
</dbReference>
<dbReference type="SUPFAM" id="SSF55797">
    <property type="entry name" value="PR-1-like"/>
    <property type="match status" value="1"/>
</dbReference>
<proteinExistence type="predicted"/>
<dbReference type="InterPro" id="IPR035940">
    <property type="entry name" value="CAP_sf"/>
</dbReference>
<feature type="domain" description="SCP" evidence="3">
    <location>
        <begin position="105"/>
        <end position="243"/>
    </location>
</feature>
<keyword evidence="2" id="KW-0472">Membrane</keyword>
<reference evidence="4 5" key="1">
    <citation type="submission" date="2017-02" db="EMBL/GenBank/DDBJ databases">
        <title>Draft Genome Sequences of 'Candidatus Synechococcus spongiarum', Cyanobacterial Symbionts of the Mediterranean Sponge Aplysina aerophoba from two locations.</title>
        <authorList>
            <person name="Slaby B.M."/>
            <person name="Hentschel U."/>
        </authorList>
    </citation>
    <scope>NUCLEOTIDE SEQUENCE [LARGE SCALE GENOMIC DNA]</scope>
    <source>
        <strain evidence="4">LMB bulk15M</strain>
    </source>
</reference>
<evidence type="ECO:0000313" key="5">
    <source>
        <dbReference type="Proteomes" id="UP000242636"/>
    </source>
</evidence>
<dbReference type="EMBL" id="MWLD01000011">
    <property type="protein sequence ID" value="OOV35298.1"/>
    <property type="molecule type" value="Genomic_DNA"/>
</dbReference>
<dbReference type="PANTHER" id="PTHR31157">
    <property type="entry name" value="SCP DOMAIN-CONTAINING PROTEIN"/>
    <property type="match status" value="1"/>
</dbReference>
<evidence type="ECO:0000256" key="1">
    <source>
        <dbReference type="SAM" id="MobiDB-lite"/>
    </source>
</evidence>
<gene>
    <name evidence="4" type="ORF">BV61_01035</name>
</gene>
<feature type="region of interest" description="Disordered" evidence="1">
    <location>
        <begin position="1"/>
        <end position="20"/>
    </location>
</feature>
<sequence>MKMPMTSWAQQTLDNRSTRRQQGQALWRGGLLAAGGLQVLQALWIPVVAGLPEVVPPMSDVELVARYPTDAAGQAPYAEISQAYGEKSYAGGQPLRPSRIENWILYYTNVEREAASLRPLTHDPAISTIARKHSQNMIRSGLFEHEINGKDPTDRALEAGYNCRAYHGDGSYSFGLSENIYEYPKITNWSQMSTEIVPTSFHSDQTMALALVRGWMNSPGHRRNILDTSARRIGIGVAIREHRIARSAGLRQETVFATQNFSSCQ</sequence>
<keyword evidence="5" id="KW-1185">Reference proteome</keyword>
<keyword evidence="2" id="KW-0812">Transmembrane</keyword>
<evidence type="ECO:0000259" key="3">
    <source>
        <dbReference type="Pfam" id="PF00188"/>
    </source>
</evidence>
<dbReference type="InterPro" id="IPR014044">
    <property type="entry name" value="CAP_dom"/>
</dbReference>
<dbReference type="CDD" id="cd05379">
    <property type="entry name" value="CAP_bacterial"/>
    <property type="match status" value="1"/>
</dbReference>
<keyword evidence="2" id="KW-1133">Transmembrane helix</keyword>
<dbReference type="PANTHER" id="PTHR31157:SF1">
    <property type="entry name" value="SCP DOMAIN-CONTAINING PROTEIN"/>
    <property type="match status" value="1"/>
</dbReference>
<dbReference type="Proteomes" id="UP000242636">
    <property type="component" value="Unassembled WGS sequence"/>
</dbReference>
<dbReference type="Gene3D" id="3.40.33.10">
    <property type="entry name" value="CAP"/>
    <property type="match status" value="1"/>
</dbReference>